<reference evidence="2 3" key="1">
    <citation type="submission" date="2019-02" db="EMBL/GenBank/DDBJ databases">
        <title>Deep-cultivation of Planctomycetes and their phenomic and genomic characterization uncovers novel biology.</title>
        <authorList>
            <person name="Wiegand S."/>
            <person name="Jogler M."/>
            <person name="Boedeker C."/>
            <person name="Pinto D."/>
            <person name="Vollmers J."/>
            <person name="Rivas-Marin E."/>
            <person name="Kohn T."/>
            <person name="Peeters S.H."/>
            <person name="Heuer A."/>
            <person name="Rast P."/>
            <person name="Oberbeckmann S."/>
            <person name="Bunk B."/>
            <person name="Jeske O."/>
            <person name="Meyerdierks A."/>
            <person name="Storesund J.E."/>
            <person name="Kallscheuer N."/>
            <person name="Luecker S."/>
            <person name="Lage O.M."/>
            <person name="Pohl T."/>
            <person name="Merkel B.J."/>
            <person name="Hornburger P."/>
            <person name="Mueller R.-W."/>
            <person name="Bruemmer F."/>
            <person name="Labrenz M."/>
            <person name="Spormann A.M."/>
            <person name="Op den Camp H."/>
            <person name="Overmann J."/>
            <person name="Amann R."/>
            <person name="Jetten M.S.M."/>
            <person name="Mascher T."/>
            <person name="Medema M.H."/>
            <person name="Devos D.P."/>
            <person name="Kaster A.-K."/>
            <person name="Ovreas L."/>
            <person name="Rohde M."/>
            <person name="Galperin M.Y."/>
            <person name="Jogler C."/>
        </authorList>
    </citation>
    <scope>NUCLEOTIDE SEQUENCE [LARGE SCALE GENOMIC DNA]</scope>
    <source>
        <strain evidence="2 3">Pla175</strain>
    </source>
</reference>
<protein>
    <recommendedName>
        <fullName evidence="4">Protein SlyX</fullName>
    </recommendedName>
</protein>
<dbReference type="RefSeq" id="WP_145288524.1">
    <property type="nucleotide sequence ID" value="NZ_CP036291.1"/>
</dbReference>
<dbReference type="Pfam" id="PF04102">
    <property type="entry name" value="SlyX"/>
    <property type="match status" value="1"/>
</dbReference>
<feature type="coiled-coil region" evidence="1">
    <location>
        <begin position="9"/>
        <end position="57"/>
    </location>
</feature>
<sequence length="72" mass="8266">MQGEQRDQLTRLEELLAHQQQLLDQLNSAVVEQGGEIDRLRRELEALRTLAGRLAERVDAGQTLPHEKPPHY</sequence>
<organism evidence="2 3">
    <name type="scientific">Pirellulimonas nuda</name>
    <dbReference type="NCBI Taxonomy" id="2528009"/>
    <lineage>
        <taxon>Bacteria</taxon>
        <taxon>Pseudomonadati</taxon>
        <taxon>Planctomycetota</taxon>
        <taxon>Planctomycetia</taxon>
        <taxon>Pirellulales</taxon>
        <taxon>Lacipirellulaceae</taxon>
        <taxon>Pirellulimonas</taxon>
    </lineage>
</organism>
<dbReference type="AlphaFoldDB" id="A0A518DFP7"/>
<name>A0A518DFP7_9BACT</name>
<dbReference type="KEGG" id="pnd:Pla175_37100"/>
<accession>A0A518DFP7</accession>
<dbReference type="Proteomes" id="UP000317429">
    <property type="component" value="Chromosome"/>
</dbReference>
<evidence type="ECO:0000313" key="3">
    <source>
        <dbReference type="Proteomes" id="UP000317429"/>
    </source>
</evidence>
<evidence type="ECO:0000256" key="1">
    <source>
        <dbReference type="SAM" id="Coils"/>
    </source>
</evidence>
<keyword evidence="3" id="KW-1185">Reference proteome</keyword>
<proteinExistence type="predicted"/>
<evidence type="ECO:0008006" key="4">
    <source>
        <dbReference type="Google" id="ProtNLM"/>
    </source>
</evidence>
<gene>
    <name evidence="2" type="ORF">Pla175_37100</name>
</gene>
<dbReference type="InterPro" id="IPR007236">
    <property type="entry name" value="SlyX"/>
</dbReference>
<evidence type="ECO:0000313" key="2">
    <source>
        <dbReference type="EMBL" id="QDU90307.1"/>
    </source>
</evidence>
<dbReference type="EMBL" id="CP036291">
    <property type="protein sequence ID" value="QDU90307.1"/>
    <property type="molecule type" value="Genomic_DNA"/>
</dbReference>
<keyword evidence="1" id="KW-0175">Coiled coil</keyword>